<dbReference type="Gene3D" id="3.40.50.300">
    <property type="entry name" value="P-loop containing nucleotide triphosphate hydrolases"/>
    <property type="match status" value="1"/>
</dbReference>
<dbReference type="PROSITE" id="PS50893">
    <property type="entry name" value="ABC_TRANSPORTER_2"/>
    <property type="match status" value="1"/>
</dbReference>
<evidence type="ECO:0000256" key="2">
    <source>
        <dbReference type="ARBA" id="ARBA00022448"/>
    </source>
</evidence>
<evidence type="ECO:0000256" key="4">
    <source>
        <dbReference type="ARBA" id="ARBA00022840"/>
    </source>
</evidence>
<proteinExistence type="inferred from homology"/>
<dbReference type="NCBIfam" id="NF040873">
    <property type="entry name" value="AztA"/>
    <property type="match status" value="1"/>
</dbReference>
<evidence type="ECO:0000256" key="3">
    <source>
        <dbReference type="ARBA" id="ARBA00022741"/>
    </source>
</evidence>
<dbReference type="OrthoDB" id="3426016at2"/>
<sequence length="234" mass="24604">MTCPTPAAVRLRGLRAAYGGTTVLTEVTADVPAHRVTALVGPNGSGKSTLLGVIAGIHTPMAGTVQRTHAERPALVVQRSAVPDTLPVTVRDTVAMGRWARLGTWRRPTAADRAVTDECLERLGITDLAPRPLGSLSGGQRQRALIAQGLAQRSDLLLLDEPAAGLDADADAMITALLDEVSANGTTVVHATHDAQAALRADHRIRIEHGRIAAAEPSRHLSRPRVPVPGSRTP</sequence>
<dbReference type="AlphaFoldDB" id="A0A543N933"/>
<dbReference type="PROSITE" id="PS00211">
    <property type="entry name" value="ABC_TRANSPORTER_1"/>
    <property type="match status" value="1"/>
</dbReference>
<evidence type="ECO:0000259" key="5">
    <source>
        <dbReference type="PROSITE" id="PS50893"/>
    </source>
</evidence>
<dbReference type="InterPro" id="IPR017871">
    <property type="entry name" value="ABC_transporter-like_CS"/>
</dbReference>
<dbReference type="InterPro" id="IPR047748">
    <property type="entry name" value="AztA-like"/>
</dbReference>
<keyword evidence="3" id="KW-0547">Nucleotide-binding</keyword>
<organism evidence="6 7">
    <name type="scientific">Haloactinospora alba</name>
    <dbReference type="NCBI Taxonomy" id="405555"/>
    <lineage>
        <taxon>Bacteria</taxon>
        <taxon>Bacillati</taxon>
        <taxon>Actinomycetota</taxon>
        <taxon>Actinomycetes</taxon>
        <taxon>Streptosporangiales</taxon>
        <taxon>Nocardiopsidaceae</taxon>
        <taxon>Haloactinospora</taxon>
    </lineage>
</organism>
<dbReference type="InterPro" id="IPR003593">
    <property type="entry name" value="AAA+_ATPase"/>
</dbReference>
<dbReference type="PANTHER" id="PTHR42734">
    <property type="entry name" value="METAL TRANSPORT SYSTEM ATP-BINDING PROTEIN TM_0124-RELATED"/>
    <property type="match status" value="1"/>
</dbReference>
<dbReference type="RefSeq" id="WP_141925410.1">
    <property type="nucleotide sequence ID" value="NZ_VFQC01000002.1"/>
</dbReference>
<accession>A0A543N933</accession>
<evidence type="ECO:0000313" key="7">
    <source>
        <dbReference type="Proteomes" id="UP000317422"/>
    </source>
</evidence>
<dbReference type="Proteomes" id="UP000317422">
    <property type="component" value="Unassembled WGS sequence"/>
</dbReference>
<dbReference type="Pfam" id="PF00005">
    <property type="entry name" value="ABC_tran"/>
    <property type="match status" value="1"/>
</dbReference>
<name>A0A543N933_9ACTN</name>
<reference evidence="6 7" key="1">
    <citation type="submission" date="2019-06" db="EMBL/GenBank/DDBJ databases">
        <title>Sequencing the genomes of 1000 actinobacteria strains.</title>
        <authorList>
            <person name="Klenk H.-P."/>
        </authorList>
    </citation>
    <scope>NUCLEOTIDE SEQUENCE [LARGE SCALE GENOMIC DNA]</scope>
    <source>
        <strain evidence="6 7">DSM 45015</strain>
    </source>
</reference>
<keyword evidence="2" id="KW-0813">Transport</keyword>
<evidence type="ECO:0000256" key="1">
    <source>
        <dbReference type="ARBA" id="ARBA00005417"/>
    </source>
</evidence>
<gene>
    <name evidence="6" type="ORF">FHX37_3681</name>
</gene>
<dbReference type="GO" id="GO:0016887">
    <property type="term" value="F:ATP hydrolysis activity"/>
    <property type="evidence" value="ECO:0007669"/>
    <property type="project" value="InterPro"/>
</dbReference>
<dbReference type="SMART" id="SM00382">
    <property type="entry name" value="AAA"/>
    <property type="match status" value="1"/>
</dbReference>
<protein>
    <submittedName>
        <fullName evidence="6">Zinc/manganese transport system ATP-binding protein</fullName>
    </submittedName>
</protein>
<dbReference type="InterPro" id="IPR003439">
    <property type="entry name" value="ABC_transporter-like_ATP-bd"/>
</dbReference>
<keyword evidence="7" id="KW-1185">Reference proteome</keyword>
<comment type="caution">
    <text evidence="6">The sequence shown here is derived from an EMBL/GenBank/DDBJ whole genome shotgun (WGS) entry which is preliminary data.</text>
</comment>
<dbReference type="GO" id="GO:0005524">
    <property type="term" value="F:ATP binding"/>
    <property type="evidence" value="ECO:0007669"/>
    <property type="project" value="UniProtKB-KW"/>
</dbReference>
<comment type="similarity">
    <text evidence="1">Belongs to the ABC transporter superfamily.</text>
</comment>
<dbReference type="InterPro" id="IPR050153">
    <property type="entry name" value="Metal_Ion_Import_ABC"/>
</dbReference>
<dbReference type="EMBL" id="VFQC01000002">
    <property type="protein sequence ID" value="TQN28345.1"/>
    <property type="molecule type" value="Genomic_DNA"/>
</dbReference>
<feature type="domain" description="ABC transporter" evidence="5">
    <location>
        <begin position="9"/>
        <end position="234"/>
    </location>
</feature>
<dbReference type="InterPro" id="IPR027417">
    <property type="entry name" value="P-loop_NTPase"/>
</dbReference>
<keyword evidence="4 6" id="KW-0067">ATP-binding</keyword>
<dbReference type="SUPFAM" id="SSF52540">
    <property type="entry name" value="P-loop containing nucleoside triphosphate hydrolases"/>
    <property type="match status" value="1"/>
</dbReference>
<evidence type="ECO:0000313" key="6">
    <source>
        <dbReference type="EMBL" id="TQN28345.1"/>
    </source>
</evidence>
<dbReference type="PANTHER" id="PTHR42734:SF5">
    <property type="entry name" value="IRON TRANSPORT SYSTEM ATP-BINDING PROTEIN HI_0361-RELATED"/>
    <property type="match status" value="1"/>
</dbReference>